<dbReference type="GeneTree" id="ENSGT00990000210012"/>
<feature type="compositionally biased region" description="Basic residues" evidence="2">
    <location>
        <begin position="573"/>
        <end position="582"/>
    </location>
</feature>
<keyword evidence="1" id="KW-0175">Coiled coil</keyword>
<dbReference type="Bgee" id="ENSDARG00000096514">
    <property type="expression patterns" value="Expressed in testis and 8 other cell types or tissues"/>
</dbReference>
<name>R4GF23_DANRE</name>
<evidence type="ECO:0000313" key="4">
    <source>
        <dbReference type="ZFIN" id="ZDB-GENE-121214-251"/>
    </source>
</evidence>
<organism evidence="3">
    <name type="scientific">Danio rerio</name>
    <name type="common">Zebrafish</name>
    <name type="synonym">Brachydanio rerio</name>
    <dbReference type="NCBI Taxonomy" id="7955"/>
    <lineage>
        <taxon>Eukaryota</taxon>
        <taxon>Metazoa</taxon>
        <taxon>Chordata</taxon>
        <taxon>Craniata</taxon>
        <taxon>Vertebrata</taxon>
        <taxon>Euteleostomi</taxon>
        <taxon>Actinopterygii</taxon>
        <taxon>Neopterygii</taxon>
        <taxon>Teleostei</taxon>
        <taxon>Ostariophysi</taxon>
        <taxon>Cypriniformes</taxon>
        <taxon>Danionidae</taxon>
        <taxon>Danioninae</taxon>
        <taxon>Danio</taxon>
    </lineage>
</organism>
<feature type="region of interest" description="Disordered" evidence="2">
    <location>
        <begin position="469"/>
        <end position="512"/>
    </location>
</feature>
<dbReference type="PaxDb" id="7955-ENSDARP00000127088"/>
<dbReference type="HOGENOM" id="CLU_459996_0_0_1"/>
<reference evidence="3" key="2">
    <citation type="submission" date="2013-05" db="UniProtKB">
        <authorList>
            <consortium name="Ensembl"/>
        </authorList>
    </citation>
    <scope>IDENTIFICATION</scope>
    <source>
        <strain evidence="3">Tuebingen</strain>
    </source>
</reference>
<reference evidence="3" key="1">
    <citation type="journal article" date="2013" name="Nature">
        <title>The zebrafish reference genome sequence and its relationship to the human genome.</title>
        <authorList>
            <consortium name="Genome Reference Consortium Zebrafish"/>
            <person name="Howe K."/>
            <person name="Clark M.D."/>
            <person name="Torroja C.F."/>
            <person name="Torrance J."/>
            <person name="Berthelot C."/>
            <person name="Muffato M."/>
            <person name="Collins J.E."/>
            <person name="Humphray S."/>
            <person name="McLaren K."/>
            <person name="Matthews L."/>
            <person name="McLaren S."/>
            <person name="Sealy I."/>
            <person name="Caccamo M."/>
            <person name="Churcher C."/>
            <person name="Scott C."/>
            <person name="Barrett J.C."/>
            <person name="Koch R."/>
            <person name="Rauch G.J."/>
            <person name="White S."/>
            <person name="Chow W."/>
            <person name="Kilian B."/>
            <person name="Quintais L.T."/>
            <person name="Guerra-Assuncao J.A."/>
            <person name="Zhou Y."/>
            <person name="Gu Y."/>
            <person name="Yen J."/>
            <person name="Vogel J.H."/>
            <person name="Eyre T."/>
            <person name="Redmond S."/>
            <person name="Banerjee R."/>
            <person name="Chi J."/>
            <person name="Fu B."/>
            <person name="Langley E."/>
            <person name="Maguire S.F."/>
            <person name="Laird G.K."/>
            <person name="Lloyd D."/>
            <person name="Kenyon E."/>
            <person name="Donaldson S."/>
            <person name="Sehra H."/>
            <person name="Almeida-King J."/>
            <person name="Loveland J."/>
            <person name="Trevanion S."/>
            <person name="Jones M."/>
            <person name="Quail M."/>
            <person name="Willey D."/>
            <person name="Hunt A."/>
            <person name="Burton J."/>
            <person name="Sims S."/>
            <person name="McLay K."/>
            <person name="Plumb B."/>
            <person name="Davis J."/>
            <person name="Clee C."/>
            <person name="Oliver K."/>
            <person name="Clark R."/>
            <person name="Riddle C."/>
            <person name="Elliot D."/>
            <person name="Eliott D."/>
            <person name="Threadgold G."/>
            <person name="Harden G."/>
            <person name="Ware D."/>
            <person name="Begum S."/>
            <person name="Mortimore B."/>
            <person name="Mortimer B."/>
            <person name="Kerry G."/>
            <person name="Heath P."/>
            <person name="Phillimore B."/>
            <person name="Tracey A."/>
            <person name="Corby N."/>
            <person name="Dunn M."/>
            <person name="Johnson C."/>
            <person name="Wood J."/>
            <person name="Clark S."/>
            <person name="Pelan S."/>
            <person name="Griffiths G."/>
            <person name="Smith M."/>
            <person name="Glithero R."/>
            <person name="Howden P."/>
            <person name="Barker N."/>
            <person name="Lloyd C."/>
            <person name="Stevens C."/>
            <person name="Harley J."/>
            <person name="Holt K."/>
            <person name="Panagiotidis G."/>
            <person name="Lovell J."/>
            <person name="Beasley H."/>
            <person name="Henderson C."/>
            <person name="Gordon D."/>
            <person name="Auger K."/>
            <person name="Wright D."/>
            <person name="Collins J."/>
            <person name="Raisen C."/>
            <person name="Dyer L."/>
            <person name="Leung K."/>
            <person name="Robertson L."/>
            <person name="Ambridge K."/>
            <person name="Leongamornlert D."/>
            <person name="McGuire S."/>
            <person name="Gilderthorp R."/>
            <person name="Griffiths C."/>
            <person name="Manthravadi D."/>
            <person name="Nichol S."/>
            <person name="Barker G."/>
            <person name="Whitehead S."/>
            <person name="Kay M."/>
            <person name="Brown J."/>
            <person name="Murnane C."/>
            <person name="Gray E."/>
            <person name="Humphries M."/>
            <person name="Sycamore N."/>
            <person name="Barker D."/>
            <person name="Saunders D."/>
            <person name="Wallis J."/>
            <person name="Babbage A."/>
            <person name="Hammond S."/>
            <person name="Mashreghi-Mohammadi M."/>
            <person name="Barr L."/>
            <person name="Martin S."/>
            <person name="Wray P."/>
            <person name="Ellington A."/>
            <person name="Matthews N."/>
            <person name="Ellwood M."/>
            <person name="Woodmansey R."/>
            <person name="Clark G."/>
            <person name="Cooper J."/>
            <person name="Cooper J."/>
            <person name="Tromans A."/>
            <person name="Grafham D."/>
            <person name="Skuce C."/>
            <person name="Pandian R."/>
            <person name="Andrews R."/>
            <person name="Harrison E."/>
            <person name="Kimberley A."/>
            <person name="Garnett J."/>
            <person name="Fosker N."/>
            <person name="Hall R."/>
            <person name="Garner P."/>
            <person name="Kelly D."/>
            <person name="Bird C."/>
            <person name="Palmer S."/>
            <person name="Gehring I."/>
            <person name="Berger A."/>
            <person name="Dooley C.M."/>
            <person name="Ersan-Urun Z."/>
            <person name="Eser C."/>
            <person name="Geiger H."/>
            <person name="Geisler M."/>
            <person name="Karotki L."/>
            <person name="Kirn A."/>
            <person name="Konantz J."/>
            <person name="Konantz M."/>
            <person name="Oberlander M."/>
            <person name="Rudolph-Geiger S."/>
            <person name="Teucke M."/>
            <person name="Lanz C."/>
            <person name="Raddatz G."/>
            <person name="Osoegawa K."/>
            <person name="Zhu B."/>
            <person name="Rapp A."/>
            <person name="Widaa S."/>
            <person name="Langford C."/>
            <person name="Yang F."/>
            <person name="Schuster S.C."/>
            <person name="Carter N.P."/>
            <person name="Harrow J."/>
            <person name="Ning Z."/>
            <person name="Herrero J."/>
            <person name="Searle S.M."/>
            <person name="Enright A."/>
            <person name="Geisler R."/>
            <person name="Plasterk R.H."/>
            <person name="Lee C."/>
            <person name="Westerfield M."/>
            <person name="de Jong P.J."/>
            <person name="Zon L.I."/>
            <person name="Postlethwait J.H."/>
            <person name="Nusslein-Volhard C."/>
            <person name="Hubbard T.J."/>
            <person name="Roest Crollius H."/>
            <person name="Rogers J."/>
            <person name="Stemple D.L."/>
        </authorList>
    </citation>
    <scope>NUCLEOTIDE SEQUENCE [LARGE SCALE GENOMIC DNA]</scope>
    <source>
        <strain evidence="3">Tuebingen</strain>
    </source>
</reference>
<feature type="compositionally biased region" description="Polar residues" evidence="2">
    <location>
        <begin position="29"/>
        <end position="52"/>
    </location>
</feature>
<sequence length="593" mass="65532">MPKRKSKTTVLKAPKRTQTRAKQQKSAEETNLQSVEENQTSKSENNSHNASCSYKLDEPQVEHSALQVIQTTEFPNDPGCSLEIKTSRDDNDDDGNNTNPPEVSHENEQTAVITMQTPDPENSAKYILSKPINVQTANVDQCNTELDDDESENTNNSNHESQKIPDFHSELLDLSSDETGIKLPHEDVIASKMAEQLGSSDIIAQTKDEGSADPLVKRKKRKRMGMCRLGERKRMVKEPMTSRGQEDETREVISEDGLSKVNSNNSFKNESNTEMEIAEISSLNACSVEDVQPDVQHGNELQILVESMSRVEEITHKVDPTTMHHADSDALERNKVECMDHGVHEGNIRVDPLLCAEMCKEITAQIGSMANVDLEEESTNVLDEEAVLKEAEASGSTSEVANYFEQHVSGEPSSPHGCDKYACVSEQCEEFNDFIDHKTLMSDIGEMCESLDDALVSATVSAESKANCEERSTWSLSLPPAPPGGEDKDVQSVSESDAYRPADEEAPSSPLSIQSLTDSQLNNIPLSLEDFPTSEASGGLEDASELMSRLIRDLSALNQIMMDAQRRIGFVHRGRIPPRPPRRSYYGPPHSGK</sequence>
<feature type="coiled-coil region" evidence="1">
    <location>
        <begin position="540"/>
        <end position="567"/>
    </location>
</feature>
<feature type="region of interest" description="Disordered" evidence="2">
    <location>
        <begin position="573"/>
        <end position="593"/>
    </location>
</feature>
<dbReference type="AlphaFoldDB" id="R4GF23"/>
<feature type="compositionally biased region" description="Basic residues" evidence="2">
    <location>
        <begin position="1"/>
        <end position="23"/>
    </location>
</feature>
<dbReference type="EMBL" id="BX284640">
    <property type="status" value="NOT_ANNOTATED_CDS"/>
    <property type="molecule type" value="Genomic_DNA"/>
</dbReference>
<dbReference type="Ensembl" id="ENSDART00000152318.2">
    <property type="protein sequence ID" value="ENSDARP00000127088.1"/>
    <property type="gene ID" value="ENSDARG00000096514.3"/>
</dbReference>
<accession>A0A8N7UVS0</accession>
<evidence type="ECO:0000256" key="1">
    <source>
        <dbReference type="SAM" id="Coils"/>
    </source>
</evidence>
<evidence type="ECO:0000313" key="3">
    <source>
        <dbReference type="Ensembl" id="ENSDARP00000127088"/>
    </source>
</evidence>
<protein>
    <submittedName>
        <fullName evidence="3">Si:ch211-286b5.2</fullName>
    </submittedName>
</protein>
<dbReference type="Ensembl" id="ENSDART00000174846.2">
    <property type="protein sequence ID" value="ENSDARP00000143529.1"/>
    <property type="gene ID" value="ENSDARG00000096514.3"/>
</dbReference>
<dbReference type="ZFIN" id="ZDB-GENE-121214-251">
    <property type="gene designation" value="si:ch211-286b5.2"/>
</dbReference>
<accession>R4GF23</accession>
<dbReference type="OrthoDB" id="9940137at2759"/>
<proteinExistence type="predicted"/>
<feature type="compositionally biased region" description="Low complexity" evidence="2">
    <location>
        <begin position="583"/>
        <end position="593"/>
    </location>
</feature>
<feature type="region of interest" description="Disordered" evidence="2">
    <location>
        <begin position="1"/>
        <end position="109"/>
    </location>
</feature>
<evidence type="ECO:0000256" key="2">
    <source>
        <dbReference type="SAM" id="MobiDB-lite"/>
    </source>
</evidence>
<dbReference type="OMA" id="HEGNTAT"/>
<gene>
    <name evidence="3 4" type="primary">si:ch211-286b5.2</name>
</gene>